<proteinExistence type="predicted"/>
<keyword evidence="5 9" id="KW-0812">Transmembrane</keyword>
<evidence type="ECO:0000256" key="6">
    <source>
        <dbReference type="ARBA" id="ARBA00022989"/>
    </source>
</evidence>
<evidence type="ECO:0000313" key="10">
    <source>
        <dbReference type="EMBL" id="MCA9729255.1"/>
    </source>
</evidence>
<evidence type="ECO:0000256" key="3">
    <source>
        <dbReference type="ARBA" id="ARBA00022676"/>
    </source>
</evidence>
<evidence type="ECO:0000256" key="7">
    <source>
        <dbReference type="ARBA" id="ARBA00023136"/>
    </source>
</evidence>
<feature type="transmembrane region" description="Helical" evidence="9">
    <location>
        <begin position="240"/>
        <end position="256"/>
    </location>
</feature>
<accession>A0A956M0W1</accession>
<feature type="transmembrane region" description="Helical" evidence="9">
    <location>
        <begin position="101"/>
        <end position="118"/>
    </location>
</feature>
<dbReference type="EMBL" id="JAGQHR010000624">
    <property type="protein sequence ID" value="MCA9729255.1"/>
    <property type="molecule type" value="Genomic_DNA"/>
</dbReference>
<sequence length="396" mass="42212">MTSRISKHSVPRGSGAAEPARSRGSSSKNRSSGAARRRAAIVPAALRLPLLVCSGLGLLIRVVYLVDASDNPFWRELGLDLQTYHEWAQAILRGSAPAGPFMQAPLFPYLLAMTYAIVGPDPARALWLHLIPGTLTVALVTWSAGQWRGRGAAWAAGLFAAFFAPAIFYTGVLLPPTWVTFCSALFLAVGVALMNAGATSIGAWIGAGLLAGILALAQPIALALALPVLFFPPVFSRKRLAFVVALVLPLSVTFLYNGTRGAWAPVAVNGGINFFIGNGPDANGAYAPPPGMEENRDLLGVETAREAVEKDDSEPSAFSFAQADRYWRQQAWAAISSDPGRAVGLFGRKLLLFFGQYEVPQIESFSYEKRYAAVLQTPLPGMAWLVALAALGLLLC</sequence>
<dbReference type="GO" id="GO:0009103">
    <property type="term" value="P:lipopolysaccharide biosynthetic process"/>
    <property type="evidence" value="ECO:0007669"/>
    <property type="project" value="UniProtKB-ARBA"/>
</dbReference>
<evidence type="ECO:0000313" key="11">
    <source>
        <dbReference type="Proteomes" id="UP000697710"/>
    </source>
</evidence>
<evidence type="ECO:0000256" key="4">
    <source>
        <dbReference type="ARBA" id="ARBA00022679"/>
    </source>
</evidence>
<reference evidence="10" key="2">
    <citation type="journal article" date="2021" name="Microbiome">
        <title>Successional dynamics and alternative stable states in a saline activated sludge microbial community over 9 years.</title>
        <authorList>
            <person name="Wang Y."/>
            <person name="Ye J."/>
            <person name="Ju F."/>
            <person name="Liu L."/>
            <person name="Boyd J.A."/>
            <person name="Deng Y."/>
            <person name="Parks D.H."/>
            <person name="Jiang X."/>
            <person name="Yin X."/>
            <person name="Woodcroft B.J."/>
            <person name="Tyson G.W."/>
            <person name="Hugenholtz P."/>
            <person name="Polz M.F."/>
            <person name="Zhang T."/>
        </authorList>
    </citation>
    <scope>NUCLEOTIDE SEQUENCE</scope>
    <source>
        <strain evidence="10">HKST-UBA01</strain>
    </source>
</reference>
<comment type="caution">
    <text evidence="10">The sequence shown here is derived from an EMBL/GenBank/DDBJ whole genome shotgun (WGS) entry which is preliminary data.</text>
</comment>
<feature type="region of interest" description="Disordered" evidence="8">
    <location>
        <begin position="1"/>
        <end position="32"/>
    </location>
</feature>
<organism evidence="10 11">
    <name type="scientific">Eiseniibacteriota bacterium</name>
    <dbReference type="NCBI Taxonomy" id="2212470"/>
    <lineage>
        <taxon>Bacteria</taxon>
        <taxon>Candidatus Eiseniibacteriota</taxon>
    </lineage>
</organism>
<dbReference type="Proteomes" id="UP000697710">
    <property type="component" value="Unassembled WGS sequence"/>
</dbReference>
<gene>
    <name evidence="10" type="ORF">KC729_16325</name>
</gene>
<keyword evidence="7 9" id="KW-0472">Membrane</keyword>
<keyword evidence="4" id="KW-0808">Transferase</keyword>
<dbReference type="PANTHER" id="PTHR33908:SF11">
    <property type="entry name" value="MEMBRANE PROTEIN"/>
    <property type="match status" value="1"/>
</dbReference>
<evidence type="ECO:0000256" key="8">
    <source>
        <dbReference type="SAM" id="MobiDB-lite"/>
    </source>
</evidence>
<dbReference type="GO" id="GO:0016763">
    <property type="term" value="F:pentosyltransferase activity"/>
    <property type="evidence" value="ECO:0007669"/>
    <property type="project" value="TreeGrafter"/>
</dbReference>
<dbReference type="AlphaFoldDB" id="A0A956M0W1"/>
<name>A0A956M0W1_UNCEI</name>
<feature type="transmembrane region" description="Helical" evidence="9">
    <location>
        <begin position="46"/>
        <end position="66"/>
    </location>
</feature>
<evidence type="ECO:0000256" key="9">
    <source>
        <dbReference type="SAM" id="Phobius"/>
    </source>
</evidence>
<keyword evidence="3" id="KW-0328">Glycosyltransferase</keyword>
<dbReference type="GO" id="GO:0005886">
    <property type="term" value="C:plasma membrane"/>
    <property type="evidence" value="ECO:0007669"/>
    <property type="project" value="UniProtKB-SubCell"/>
</dbReference>
<dbReference type="InterPro" id="IPR050297">
    <property type="entry name" value="LipidA_mod_glycosyltrf_83"/>
</dbReference>
<feature type="compositionally biased region" description="Basic residues" evidence="8">
    <location>
        <begin position="1"/>
        <end position="10"/>
    </location>
</feature>
<evidence type="ECO:0008006" key="12">
    <source>
        <dbReference type="Google" id="ProtNLM"/>
    </source>
</evidence>
<feature type="transmembrane region" description="Helical" evidence="9">
    <location>
        <begin position="125"/>
        <end position="145"/>
    </location>
</feature>
<evidence type="ECO:0000256" key="2">
    <source>
        <dbReference type="ARBA" id="ARBA00022475"/>
    </source>
</evidence>
<evidence type="ECO:0000256" key="5">
    <source>
        <dbReference type="ARBA" id="ARBA00022692"/>
    </source>
</evidence>
<feature type="transmembrane region" description="Helical" evidence="9">
    <location>
        <begin position="178"/>
        <end position="198"/>
    </location>
</feature>
<feature type="transmembrane region" description="Helical" evidence="9">
    <location>
        <begin position="151"/>
        <end position="171"/>
    </location>
</feature>
<reference evidence="10" key="1">
    <citation type="submission" date="2020-04" db="EMBL/GenBank/DDBJ databases">
        <authorList>
            <person name="Zhang T."/>
        </authorList>
    </citation>
    <scope>NUCLEOTIDE SEQUENCE</scope>
    <source>
        <strain evidence="10">HKST-UBA01</strain>
    </source>
</reference>
<feature type="non-terminal residue" evidence="10">
    <location>
        <position position="396"/>
    </location>
</feature>
<feature type="transmembrane region" description="Helical" evidence="9">
    <location>
        <begin position="204"/>
        <end position="228"/>
    </location>
</feature>
<protein>
    <recommendedName>
        <fullName evidence="12">Glycosyltransferase RgtA/B/C/D-like domain-containing protein</fullName>
    </recommendedName>
</protein>
<feature type="transmembrane region" description="Helical" evidence="9">
    <location>
        <begin position="373"/>
        <end position="395"/>
    </location>
</feature>
<comment type="subcellular location">
    <subcellularLocation>
        <location evidence="1">Cell membrane</location>
        <topology evidence="1">Multi-pass membrane protein</topology>
    </subcellularLocation>
</comment>
<feature type="compositionally biased region" description="Low complexity" evidence="8">
    <location>
        <begin position="22"/>
        <end position="32"/>
    </location>
</feature>
<evidence type="ECO:0000256" key="1">
    <source>
        <dbReference type="ARBA" id="ARBA00004651"/>
    </source>
</evidence>
<keyword evidence="2" id="KW-1003">Cell membrane</keyword>
<dbReference type="PANTHER" id="PTHR33908">
    <property type="entry name" value="MANNOSYLTRANSFERASE YKCB-RELATED"/>
    <property type="match status" value="1"/>
</dbReference>
<keyword evidence="6 9" id="KW-1133">Transmembrane helix</keyword>